<organism evidence="1 2">
    <name type="scientific">Durusdinium trenchii</name>
    <dbReference type="NCBI Taxonomy" id="1381693"/>
    <lineage>
        <taxon>Eukaryota</taxon>
        <taxon>Sar</taxon>
        <taxon>Alveolata</taxon>
        <taxon>Dinophyceae</taxon>
        <taxon>Suessiales</taxon>
        <taxon>Symbiodiniaceae</taxon>
        <taxon>Durusdinium</taxon>
    </lineage>
</organism>
<dbReference type="Pfam" id="PF03999">
    <property type="entry name" value="MAP65_ASE1"/>
    <property type="match status" value="1"/>
</dbReference>
<accession>A0ABP0I285</accession>
<proteinExistence type="predicted"/>
<dbReference type="Proteomes" id="UP001642484">
    <property type="component" value="Unassembled WGS sequence"/>
</dbReference>
<dbReference type="Gene3D" id="1.20.58.1520">
    <property type="match status" value="1"/>
</dbReference>
<name>A0ABP0I285_9DINO</name>
<evidence type="ECO:0000313" key="1">
    <source>
        <dbReference type="EMBL" id="CAK8995568.1"/>
    </source>
</evidence>
<gene>
    <name evidence="1" type="ORF">CCMP2556_LOCUS4075</name>
</gene>
<dbReference type="EMBL" id="CAXAMN010001647">
    <property type="protein sequence ID" value="CAK8995568.1"/>
    <property type="molecule type" value="Genomic_DNA"/>
</dbReference>
<evidence type="ECO:0000313" key="2">
    <source>
        <dbReference type="Proteomes" id="UP001642484"/>
    </source>
</evidence>
<comment type="caution">
    <text evidence="1">The sequence shown here is derived from an EMBL/GenBank/DDBJ whole genome shotgun (WGS) entry which is preliminary data.</text>
</comment>
<protein>
    <submittedName>
        <fullName evidence="1">Uncharacterized protein</fullName>
    </submittedName>
</protein>
<sequence length="511" mass="57586">MAEFPELWRSAQEFQQLQSSAEDLLRLWQVVGVSIEAQDADAKAILAAALETCEGCCSRWNLRRAELEKECQELDIALRKSLQELAEGSFAEELRRANDLALQPRATELKGLVQAASGAWEEQEQLRRDLAEACAAMGLDSSLINVEQLTPEQLQKEVQRRKEQVQQQLEEMAMALGLDPEDFQLEDLASMAAKLKDFQTELSSLKDTAIQNACRARDIWVELRLAPQLLRDQHAAELSEAHDAPAVTAAVGAAVRRSLDAWEAQREEAVKEAESVHQLIRGHAAPPEAEAFLAEHSGLHQEDLERCRSKVQDLRRACRDAEKPIRQHLRQLYHQTGCALENLEACYQEVEQSGTSRQRKKILEKETRRIEDYKESVSAILGQREELKALVLAGESFERQAQAGPGRWVGSSKHFLEEEKFRKRFLKQYPLLRDKIIESIEEWEGSNEKIFTHKGIGLGDRLRELRDHPVALASAKGDLSIMGRLASPGHSTRVPGTKQEPTAGEDPHEPQ</sequence>
<reference evidence="1 2" key="1">
    <citation type="submission" date="2024-02" db="EMBL/GenBank/DDBJ databases">
        <authorList>
            <person name="Chen Y."/>
            <person name="Shah S."/>
            <person name="Dougan E. K."/>
            <person name="Thang M."/>
            <person name="Chan C."/>
        </authorList>
    </citation>
    <scope>NUCLEOTIDE SEQUENCE [LARGE SCALE GENOMIC DNA]</scope>
</reference>
<keyword evidence="2" id="KW-1185">Reference proteome</keyword>